<dbReference type="PANTHER" id="PTHR22807">
    <property type="entry name" value="NOP2 YEAST -RELATED NOL1/NOP2/FMU SUN DOMAIN-CONTAINING"/>
    <property type="match status" value="1"/>
</dbReference>
<comment type="similarity">
    <text evidence="5">Belongs to the class I-like SAM-binding methyltransferase superfamily. RsmB/NOP family.</text>
</comment>
<feature type="domain" description="SAM-dependent MTase RsmB/NOP-type" evidence="6">
    <location>
        <begin position="193"/>
        <end position="450"/>
    </location>
</feature>
<dbReference type="Pfam" id="PF22458">
    <property type="entry name" value="RsmF-B_ferredox"/>
    <property type="match status" value="1"/>
</dbReference>
<evidence type="ECO:0000256" key="5">
    <source>
        <dbReference type="PROSITE-ProRule" id="PRU01023"/>
    </source>
</evidence>
<feature type="binding site" evidence="5">
    <location>
        <position position="329"/>
    </location>
    <ligand>
        <name>S-adenosyl-L-methionine</name>
        <dbReference type="ChEBI" id="CHEBI:59789"/>
    </ligand>
</feature>
<feature type="binding site" evidence="5">
    <location>
        <position position="303"/>
    </location>
    <ligand>
        <name>S-adenosyl-L-methionine</name>
        <dbReference type="ChEBI" id="CHEBI:59789"/>
    </ligand>
</feature>
<dbReference type="RefSeq" id="WP_105531705.1">
    <property type="nucleotide sequence ID" value="NZ_PUGF01000008.1"/>
</dbReference>
<gene>
    <name evidence="7" type="ORF">S2091_2053</name>
</gene>
<keyword evidence="3 5" id="KW-0949">S-adenosyl-L-methionine</keyword>
<dbReference type="SUPFAM" id="SSF48013">
    <property type="entry name" value="NusB-like"/>
    <property type="match status" value="1"/>
</dbReference>
<dbReference type="InterPro" id="IPR054728">
    <property type="entry name" value="RsmB-like_ferredoxin"/>
</dbReference>
<evidence type="ECO:0000259" key="6">
    <source>
        <dbReference type="PROSITE" id="PS51686"/>
    </source>
</evidence>
<keyword evidence="4 5" id="KW-0694">RNA-binding</keyword>
<dbReference type="GO" id="GO:0008649">
    <property type="term" value="F:rRNA methyltransferase activity"/>
    <property type="evidence" value="ECO:0007669"/>
    <property type="project" value="InterPro"/>
</dbReference>
<dbReference type="Gene3D" id="1.10.287.730">
    <property type="entry name" value="Helix hairpin bin"/>
    <property type="match status" value="1"/>
</dbReference>
<sequence>MTKLPKPPKFPQAAPLLSDLDLKSDSLSYSLIGASQAISLVLNGLALPQALSKIFTSSNVAPANRGAIQDLSYRTMRQVGRVDALISAMTTKAPEPALLYSLLCCCLALIVEEDKSVHPYAEFTVVDQAVNAAAAHPDIAHAKNMVNALLRRFLRERKELLDTVMKLPPARWNYPQWWIDSCKTAYPNDWQAILTAGNLTPPLTLRINQHKTSMSTYLSLLQENGMPAKSIGDFAVRLEQALPVQQIPGFMDGLVSVQDAAAQLAAPLLDLQDGMRVLDACAAPGGKTGHLLETANINLLALDSDPKRVTRITENLDRLQLKAKLIVGDATKTDWWDGQQFDRVIADLPCTASGIVRRHPDIRWLRRKVDSAQLATLSARILDNLWMMTKPNGKLLLVTCSVWPQESEAQAAAFAHRHQAKRLTAPGQMLPTATADSDHDGLFYALFQKE</sequence>
<dbReference type="Gene3D" id="1.10.940.10">
    <property type="entry name" value="NusB-like"/>
    <property type="match status" value="1"/>
</dbReference>
<dbReference type="SUPFAM" id="SSF53335">
    <property type="entry name" value="S-adenosyl-L-methionine-dependent methyltransferases"/>
    <property type="match status" value="1"/>
</dbReference>
<evidence type="ECO:0000256" key="2">
    <source>
        <dbReference type="ARBA" id="ARBA00022679"/>
    </source>
</evidence>
<dbReference type="InterPro" id="IPR004573">
    <property type="entry name" value="rRNA_ssu_MeTfrase_B"/>
</dbReference>
<feature type="binding site" evidence="5">
    <location>
        <begin position="281"/>
        <end position="287"/>
    </location>
    <ligand>
        <name>S-adenosyl-L-methionine</name>
        <dbReference type="ChEBI" id="CHEBI:59789"/>
    </ligand>
</feature>
<evidence type="ECO:0000256" key="1">
    <source>
        <dbReference type="ARBA" id="ARBA00022603"/>
    </source>
</evidence>
<dbReference type="EMBL" id="PUGF01000008">
    <property type="protein sequence ID" value="PRC93315.1"/>
    <property type="molecule type" value="Genomic_DNA"/>
</dbReference>
<evidence type="ECO:0000256" key="4">
    <source>
        <dbReference type="ARBA" id="ARBA00022884"/>
    </source>
</evidence>
<dbReference type="InterPro" id="IPR023267">
    <property type="entry name" value="RCMT"/>
</dbReference>
<dbReference type="OrthoDB" id="9810297at2"/>
<protein>
    <submittedName>
        <fullName evidence="7">RsmB: ribosomal RNA small subunit methyltransferase B</fullName>
    </submittedName>
</protein>
<organism evidence="7 8">
    <name type="scientific">Solimicrobium silvestre</name>
    <dbReference type="NCBI Taxonomy" id="2099400"/>
    <lineage>
        <taxon>Bacteria</taxon>
        <taxon>Pseudomonadati</taxon>
        <taxon>Pseudomonadota</taxon>
        <taxon>Betaproteobacteria</taxon>
        <taxon>Burkholderiales</taxon>
        <taxon>Oxalobacteraceae</taxon>
        <taxon>Solimicrobium</taxon>
    </lineage>
</organism>
<feature type="binding site" evidence="5">
    <location>
        <position position="347"/>
    </location>
    <ligand>
        <name>S-adenosyl-L-methionine</name>
        <dbReference type="ChEBI" id="CHEBI:59789"/>
    </ligand>
</feature>
<dbReference type="NCBIfam" id="NF008149">
    <property type="entry name" value="PRK10901.1"/>
    <property type="match status" value="1"/>
</dbReference>
<proteinExistence type="inferred from homology"/>
<dbReference type="NCBIfam" id="TIGR00563">
    <property type="entry name" value="rsmB"/>
    <property type="match status" value="1"/>
</dbReference>
<dbReference type="InterPro" id="IPR001678">
    <property type="entry name" value="MeTrfase_RsmB-F_NOP2_dom"/>
</dbReference>
<evidence type="ECO:0000313" key="8">
    <source>
        <dbReference type="Proteomes" id="UP000237839"/>
    </source>
</evidence>
<name>A0A2S9H000_9BURK</name>
<dbReference type="PRINTS" id="PR02008">
    <property type="entry name" value="RCMTFAMILY"/>
</dbReference>
<dbReference type="PANTHER" id="PTHR22807:SF61">
    <property type="entry name" value="NOL1_NOP2_SUN FAMILY PROTEIN _ ANTITERMINATION NUSB DOMAIN-CONTAINING PROTEIN"/>
    <property type="match status" value="1"/>
</dbReference>
<feature type="active site" description="Nucleophile" evidence="5">
    <location>
        <position position="400"/>
    </location>
</feature>
<dbReference type="InterPro" id="IPR029063">
    <property type="entry name" value="SAM-dependent_MTases_sf"/>
</dbReference>
<dbReference type="GO" id="GO:0003723">
    <property type="term" value="F:RNA binding"/>
    <property type="evidence" value="ECO:0007669"/>
    <property type="project" value="UniProtKB-UniRule"/>
</dbReference>
<dbReference type="Gene3D" id="3.40.50.150">
    <property type="entry name" value="Vaccinia Virus protein VP39"/>
    <property type="match status" value="1"/>
</dbReference>
<dbReference type="AlphaFoldDB" id="A0A2S9H000"/>
<dbReference type="Proteomes" id="UP000237839">
    <property type="component" value="Unassembled WGS sequence"/>
</dbReference>
<accession>A0A2S9H000</accession>
<dbReference type="PROSITE" id="PS51686">
    <property type="entry name" value="SAM_MT_RSMB_NOP"/>
    <property type="match status" value="1"/>
</dbReference>
<evidence type="ECO:0000256" key="3">
    <source>
        <dbReference type="ARBA" id="ARBA00022691"/>
    </source>
</evidence>
<dbReference type="InterPro" id="IPR035926">
    <property type="entry name" value="NusB-like_sf"/>
</dbReference>
<comment type="caution">
    <text evidence="7">The sequence shown here is derived from an EMBL/GenBank/DDBJ whole genome shotgun (WGS) entry which is preliminary data.</text>
</comment>
<dbReference type="Pfam" id="PF01189">
    <property type="entry name" value="Methyltr_RsmB-F"/>
    <property type="match status" value="1"/>
</dbReference>
<dbReference type="Gene3D" id="3.30.70.1170">
    <property type="entry name" value="Sun protein, domain 3"/>
    <property type="match status" value="1"/>
</dbReference>
<keyword evidence="1 5" id="KW-0489">Methyltransferase</keyword>
<dbReference type="InterPro" id="IPR049560">
    <property type="entry name" value="MeTrfase_RsmB-F_NOP2_cat"/>
</dbReference>
<reference evidence="7 8" key="1">
    <citation type="submission" date="2018-02" db="EMBL/GenBank/DDBJ databases">
        <title>Solimicrobium silvestre gen. nov., sp. nov., isolated from alpine forest soil.</title>
        <authorList>
            <person name="Margesin R."/>
            <person name="Albuquerque L."/>
            <person name="Zhang D.-C."/>
            <person name="Froufe H.J.C."/>
            <person name="Severino R."/>
            <person name="Roxo I."/>
            <person name="Egas C."/>
            <person name="Da Costa M.S."/>
        </authorList>
    </citation>
    <scope>NUCLEOTIDE SEQUENCE [LARGE SCALE GENOMIC DNA]</scope>
    <source>
        <strain evidence="7 8">S20-91</strain>
    </source>
</reference>
<keyword evidence="2 5" id="KW-0808">Transferase</keyword>
<dbReference type="CDD" id="cd02440">
    <property type="entry name" value="AdoMet_MTases"/>
    <property type="match status" value="1"/>
</dbReference>
<keyword evidence="8" id="KW-1185">Reference proteome</keyword>
<evidence type="ECO:0000313" key="7">
    <source>
        <dbReference type="EMBL" id="PRC93315.1"/>
    </source>
</evidence>